<dbReference type="OrthoDB" id="3174319at2759"/>
<evidence type="ECO:0000313" key="4">
    <source>
        <dbReference type="Proteomes" id="UP000297245"/>
    </source>
</evidence>
<gene>
    <name evidence="3" type="ORF">K435DRAFT_965987</name>
</gene>
<evidence type="ECO:0000256" key="1">
    <source>
        <dbReference type="SAM" id="MobiDB-lite"/>
    </source>
</evidence>
<keyword evidence="2" id="KW-0472">Membrane</keyword>
<dbReference type="Proteomes" id="UP000297245">
    <property type="component" value="Unassembled WGS sequence"/>
</dbReference>
<organism evidence="3 4">
    <name type="scientific">Dendrothele bispora (strain CBS 962.96)</name>
    <dbReference type="NCBI Taxonomy" id="1314807"/>
    <lineage>
        <taxon>Eukaryota</taxon>
        <taxon>Fungi</taxon>
        <taxon>Dikarya</taxon>
        <taxon>Basidiomycota</taxon>
        <taxon>Agaricomycotina</taxon>
        <taxon>Agaricomycetes</taxon>
        <taxon>Agaricomycetidae</taxon>
        <taxon>Agaricales</taxon>
        <taxon>Agaricales incertae sedis</taxon>
        <taxon>Dendrothele</taxon>
    </lineage>
</organism>
<keyword evidence="2" id="KW-1133">Transmembrane helix</keyword>
<feature type="transmembrane region" description="Helical" evidence="2">
    <location>
        <begin position="228"/>
        <end position="254"/>
    </location>
</feature>
<feature type="transmembrane region" description="Helical" evidence="2">
    <location>
        <begin position="260"/>
        <end position="283"/>
    </location>
</feature>
<dbReference type="EMBL" id="ML179180">
    <property type="protein sequence ID" value="THU96302.1"/>
    <property type="molecule type" value="Genomic_DNA"/>
</dbReference>
<sequence>MSASASFGELTLPSDSIQYLQQIVVWQAVEGLFYGLQCLLTISACAVLIERGLRNSISRCLLLATTATMFTVSTVIFVNDILRDLKRVQAEGDPEFDLISALRVNVIPGTILVRISYLLGDLIVVWRAWILFDRELRPRLFLASCVLISSCVIITDGVLNVKAFSAPEDSKPLGYNDTYAPVRVLLPAGLLFTNLGATLCIGYKTWYYRRFIQSLFQERGKRDYAQQVLILLVESGFLYCICLLFDLIAVIGVFGFKTLVFLGTIAPYTASMYPTIIILLSAMQKTHCDATLRGQAGSESIRFAPPSTSSVSSSRMSRLDARRLSSHIETHLTFNSDFDIENRAGAKENEDLRISRFKQDRTHHSGPSRPLPCLLE</sequence>
<feature type="transmembrane region" description="Helical" evidence="2">
    <location>
        <begin position="184"/>
        <end position="207"/>
    </location>
</feature>
<accession>A0A4S8M2H8</accession>
<feature type="transmembrane region" description="Helical" evidence="2">
    <location>
        <begin position="61"/>
        <end position="82"/>
    </location>
</feature>
<reference evidence="3 4" key="1">
    <citation type="journal article" date="2019" name="Nat. Ecol. Evol.">
        <title>Megaphylogeny resolves global patterns of mushroom evolution.</title>
        <authorList>
            <person name="Varga T."/>
            <person name="Krizsan K."/>
            <person name="Foldi C."/>
            <person name="Dima B."/>
            <person name="Sanchez-Garcia M."/>
            <person name="Sanchez-Ramirez S."/>
            <person name="Szollosi G.J."/>
            <person name="Szarkandi J.G."/>
            <person name="Papp V."/>
            <person name="Albert L."/>
            <person name="Andreopoulos W."/>
            <person name="Angelini C."/>
            <person name="Antonin V."/>
            <person name="Barry K.W."/>
            <person name="Bougher N.L."/>
            <person name="Buchanan P."/>
            <person name="Buyck B."/>
            <person name="Bense V."/>
            <person name="Catcheside P."/>
            <person name="Chovatia M."/>
            <person name="Cooper J."/>
            <person name="Damon W."/>
            <person name="Desjardin D."/>
            <person name="Finy P."/>
            <person name="Geml J."/>
            <person name="Haridas S."/>
            <person name="Hughes K."/>
            <person name="Justo A."/>
            <person name="Karasinski D."/>
            <person name="Kautmanova I."/>
            <person name="Kiss B."/>
            <person name="Kocsube S."/>
            <person name="Kotiranta H."/>
            <person name="LaButti K.M."/>
            <person name="Lechner B.E."/>
            <person name="Liimatainen K."/>
            <person name="Lipzen A."/>
            <person name="Lukacs Z."/>
            <person name="Mihaltcheva S."/>
            <person name="Morgado L.N."/>
            <person name="Niskanen T."/>
            <person name="Noordeloos M.E."/>
            <person name="Ohm R.A."/>
            <person name="Ortiz-Santana B."/>
            <person name="Ovrebo C."/>
            <person name="Racz N."/>
            <person name="Riley R."/>
            <person name="Savchenko A."/>
            <person name="Shiryaev A."/>
            <person name="Soop K."/>
            <person name="Spirin V."/>
            <person name="Szebenyi C."/>
            <person name="Tomsovsky M."/>
            <person name="Tulloss R.E."/>
            <person name="Uehling J."/>
            <person name="Grigoriev I.V."/>
            <person name="Vagvolgyi C."/>
            <person name="Papp T."/>
            <person name="Martin F.M."/>
            <person name="Miettinen O."/>
            <person name="Hibbett D.S."/>
            <person name="Nagy L.G."/>
        </authorList>
    </citation>
    <scope>NUCLEOTIDE SEQUENCE [LARGE SCALE GENOMIC DNA]</scope>
    <source>
        <strain evidence="3 4">CBS 962.96</strain>
    </source>
</reference>
<feature type="transmembrane region" description="Helical" evidence="2">
    <location>
        <begin position="102"/>
        <end position="128"/>
    </location>
</feature>
<keyword evidence="2" id="KW-0812">Transmembrane</keyword>
<feature type="transmembrane region" description="Helical" evidence="2">
    <location>
        <begin position="31"/>
        <end position="49"/>
    </location>
</feature>
<evidence type="ECO:0000313" key="3">
    <source>
        <dbReference type="EMBL" id="THU96302.1"/>
    </source>
</evidence>
<keyword evidence="4" id="KW-1185">Reference proteome</keyword>
<name>A0A4S8M2H8_DENBC</name>
<evidence type="ECO:0000256" key="2">
    <source>
        <dbReference type="SAM" id="Phobius"/>
    </source>
</evidence>
<feature type="region of interest" description="Disordered" evidence="1">
    <location>
        <begin position="357"/>
        <end position="376"/>
    </location>
</feature>
<feature type="transmembrane region" description="Helical" evidence="2">
    <location>
        <begin position="140"/>
        <end position="164"/>
    </location>
</feature>
<proteinExistence type="predicted"/>
<dbReference type="AlphaFoldDB" id="A0A4S8M2H8"/>
<protein>
    <submittedName>
        <fullName evidence="3">Uncharacterized protein</fullName>
    </submittedName>
</protein>